<evidence type="ECO:0000313" key="5">
    <source>
        <dbReference type="Proteomes" id="UP000230914"/>
    </source>
</evidence>
<dbReference type="EMBL" id="PDSL01000020">
    <property type="protein sequence ID" value="PIE34387.1"/>
    <property type="molecule type" value="Genomic_DNA"/>
</dbReference>
<feature type="region of interest" description="Disordered" evidence="1">
    <location>
        <begin position="1"/>
        <end position="20"/>
    </location>
</feature>
<name>A0A2G6KFE2_9ACTN</name>
<dbReference type="Proteomes" id="UP000230914">
    <property type="component" value="Unassembled WGS sequence"/>
</dbReference>
<dbReference type="InterPro" id="IPR013974">
    <property type="entry name" value="SAF"/>
</dbReference>
<proteinExistence type="predicted"/>
<evidence type="ECO:0000313" key="4">
    <source>
        <dbReference type="EMBL" id="PIE34387.1"/>
    </source>
</evidence>
<comment type="caution">
    <text evidence="4">The sequence shown here is derived from an EMBL/GenBank/DDBJ whole genome shotgun (WGS) entry which is preliminary data.</text>
</comment>
<keyword evidence="2" id="KW-1133">Transmembrane helix</keyword>
<evidence type="ECO:0000259" key="3">
    <source>
        <dbReference type="Pfam" id="PF08666"/>
    </source>
</evidence>
<gene>
    <name evidence="4" type="ORF">CSA55_01055</name>
</gene>
<dbReference type="AlphaFoldDB" id="A0A2G6KFE2"/>
<feature type="domain" description="SAF" evidence="3">
    <location>
        <begin position="52"/>
        <end position="111"/>
    </location>
</feature>
<organism evidence="4 5">
    <name type="scientific">Ilumatobacter coccineus</name>
    <dbReference type="NCBI Taxonomy" id="467094"/>
    <lineage>
        <taxon>Bacteria</taxon>
        <taxon>Bacillati</taxon>
        <taxon>Actinomycetota</taxon>
        <taxon>Acidimicrobiia</taxon>
        <taxon>Acidimicrobiales</taxon>
        <taxon>Ilumatobacteraceae</taxon>
        <taxon>Ilumatobacter</taxon>
    </lineage>
</organism>
<reference evidence="4 5" key="1">
    <citation type="submission" date="2017-10" db="EMBL/GenBank/DDBJ databases">
        <title>Novel microbial diversity and functional potential in the marine mammal oral microbiome.</title>
        <authorList>
            <person name="Dudek N.K."/>
            <person name="Sun C.L."/>
            <person name="Burstein D."/>
            <person name="Kantor R.S."/>
            <person name="Aliaga Goltsman D.S."/>
            <person name="Bik E.M."/>
            <person name="Thomas B.C."/>
            <person name="Banfield J.F."/>
            <person name="Relman D.A."/>
        </authorList>
    </citation>
    <scope>NUCLEOTIDE SEQUENCE [LARGE SCALE GENOMIC DNA]</scope>
    <source>
        <strain evidence="4">DOLJORAL78_61_10</strain>
    </source>
</reference>
<sequence>MTINDTLTTEPESRRFRPSSRRRTRIALGAALAAVAIGGNVVVYSQLDQRTEVLQVVANVPAGQEVTADMVRVVAVDVDPAVPVVQADQLALIDHHYAKTHILAGTLLAPQLVQAKPLIGAGQSVVALELRPTQVPNGARERSQVRIVIRANDETPSQTIVGHIVWIGETDSIGGVIPVSVEVADINADVLAMAESVGLILVDPGADPAMEESN</sequence>
<accession>A0A2G6KFE2</accession>
<keyword evidence="2" id="KW-0812">Transmembrane</keyword>
<dbReference type="Pfam" id="PF08666">
    <property type="entry name" value="SAF"/>
    <property type="match status" value="1"/>
</dbReference>
<protein>
    <recommendedName>
        <fullName evidence="3">SAF domain-containing protein</fullName>
    </recommendedName>
</protein>
<evidence type="ECO:0000256" key="1">
    <source>
        <dbReference type="SAM" id="MobiDB-lite"/>
    </source>
</evidence>
<keyword evidence="2" id="KW-0472">Membrane</keyword>
<evidence type="ECO:0000256" key="2">
    <source>
        <dbReference type="SAM" id="Phobius"/>
    </source>
</evidence>
<feature type="transmembrane region" description="Helical" evidence="2">
    <location>
        <begin position="26"/>
        <end position="47"/>
    </location>
</feature>